<sequence>MSMASGLEVRVPYADHRIVEYVFNAPWSYKCPDNVVKGLLRDAARPWLPEDVRTRRKSPYPKTHNPAYERILRRRLDLVMKDPEEPLHLLVNSAAVEQMLSEKSDYGKPWFGQLMAGPQMMAYLLQINYWMKKYEIEIEL</sequence>
<evidence type="ECO:0000256" key="4">
    <source>
        <dbReference type="ARBA" id="ARBA00048741"/>
    </source>
</evidence>
<gene>
    <name evidence="6" type="primary">asnO_1</name>
    <name evidence="6" type="ORF">CAFE_01110</name>
    <name evidence="7" type="ORF">HCR03_04180</name>
</gene>
<dbReference type="PANTHER" id="PTHR43284:SF1">
    <property type="entry name" value="ASPARAGINE SYNTHETASE"/>
    <property type="match status" value="1"/>
</dbReference>
<comment type="catalytic activity">
    <reaction evidence="4">
        <text>L-aspartate + L-glutamine + ATP + H2O = L-asparagine + L-glutamate + AMP + diphosphate + H(+)</text>
        <dbReference type="Rhea" id="RHEA:12228"/>
        <dbReference type="ChEBI" id="CHEBI:15377"/>
        <dbReference type="ChEBI" id="CHEBI:15378"/>
        <dbReference type="ChEBI" id="CHEBI:29985"/>
        <dbReference type="ChEBI" id="CHEBI:29991"/>
        <dbReference type="ChEBI" id="CHEBI:30616"/>
        <dbReference type="ChEBI" id="CHEBI:33019"/>
        <dbReference type="ChEBI" id="CHEBI:58048"/>
        <dbReference type="ChEBI" id="CHEBI:58359"/>
        <dbReference type="ChEBI" id="CHEBI:456215"/>
        <dbReference type="EC" id="6.3.5.4"/>
    </reaction>
</comment>
<dbReference type="KEGG" id="cfem:HCR03_04180"/>
<proteinExistence type="predicted"/>
<evidence type="ECO:0000313" key="8">
    <source>
        <dbReference type="Proteomes" id="UP000469440"/>
    </source>
</evidence>
<evidence type="ECO:0000256" key="1">
    <source>
        <dbReference type="ARBA" id="ARBA00005187"/>
    </source>
</evidence>
<accession>A0A7G8TCY5</accession>
<dbReference type="InterPro" id="IPR001962">
    <property type="entry name" value="Asn_synthase"/>
</dbReference>
<organism evidence="6 8">
    <name type="scientific">Caproicibacter fermentans</name>
    <dbReference type="NCBI Taxonomy" id="2576756"/>
    <lineage>
        <taxon>Bacteria</taxon>
        <taxon>Bacillati</taxon>
        <taxon>Bacillota</taxon>
        <taxon>Clostridia</taxon>
        <taxon>Eubacteriales</taxon>
        <taxon>Acutalibacteraceae</taxon>
        <taxon>Caproicibacter</taxon>
    </lineage>
</organism>
<comment type="pathway">
    <text evidence="1">Amino-acid biosynthesis; L-asparagine biosynthesis; L-asparagine from L-aspartate (L-Gln route): step 1/1.</text>
</comment>
<dbReference type="GO" id="GO:0005829">
    <property type="term" value="C:cytosol"/>
    <property type="evidence" value="ECO:0007669"/>
    <property type="project" value="TreeGrafter"/>
</dbReference>
<keyword evidence="3" id="KW-0028">Amino-acid biosynthesis</keyword>
<dbReference type="AlphaFoldDB" id="A0A6N8HV47"/>
<evidence type="ECO:0000256" key="2">
    <source>
        <dbReference type="ARBA" id="ARBA00012737"/>
    </source>
</evidence>
<accession>A0A6N8HV47</accession>
<dbReference type="SUPFAM" id="SSF52402">
    <property type="entry name" value="Adenine nucleotide alpha hydrolases-like"/>
    <property type="match status" value="1"/>
</dbReference>
<evidence type="ECO:0000259" key="5">
    <source>
        <dbReference type="Pfam" id="PF00733"/>
    </source>
</evidence>
<dbReference type="CDD" id="cd01991">
    <property type="entry name" value="Asn_synthase_B_C"/>
    <property type="match status" value="1"/>
</dbReference>
<reference evidence="7 9" key="2">
    <citation type="submission" date="2020-08" db="EMBL/GenBank/DDBJ databases">
        <title>The isolate Caproiciproducens sp. 7D4C2 produces n-caproate at mildly acidic conditions from hexoses: genome and rBOX comparison with related strains and chain-elongating bacteria.</title>
        <authorList>
            <person name="Esquivel-Elizondo S."/>
            <person name="Bagci C."/>
            <person name="Temovska M."/>
            <person name="Jeon B.S."/>
            <person name="Bessarab I."/>
            <person name="Williams R.B.H."/>
            <person name="Huson D.H."/>
            <person name="Angenent L.T."/>
        </authorList>
    </citation>
    <scope>NUCLEOTIDE SEQUENCE [LARGE SCALE GENOMIC DNA]</scope>
    <source>
        <strain evidence="7 9">7D4C2</strain>
    </source>
</reference>
<evidence type="ECO:0000256" key="3">
    <source>
        <dbReference type="ARBA" id="ARBA00022888"/>
    </source>
</evidence>
<name>A0A6N8HV47_9FIRM</name>
<keyword evidence="6" id="KW-0436">Ligase</keyword>
<dbReference type="InterPro" id="IPR014729">
    <property type="entry name" value="Rossmann-like_a/b/a_fold"/>
</dbReference>
<dbReference type="EMBL" id="VWXL01000003">
    <property type="protein sequence ID" value="MVB09455.1"/>
    <property type="molecule type" value="Genomic_DNA"/>
</dbReference>
<protein>
    <recommendedName>
        <fullName evidence="2">asparagine synthase (glutamine-hydrolyzing)</fullName>
        <ecNumber evidence="2">6.3.5.4</ecNumber>
    </recommendedName>
</protein>
<dbReference type="OrthoDB" id="9763290at2"/>
<dbReference type="PANTHER" id="PTHR43284">
    <property type="entry name" value="ASPARAGINE SYNTHETASE (GLUTAMINE-HYDROLYZING)"/>
    <property type="match status" value="1"/>
</dbReference>
<dbReference type="InterPro" id="IPR051786">
    <property type="entry name" value="ASN_synthetase/amidase"/>
</dbReference>
<dbReference type="Proteomes" id="UP000515909">
    <property type="component" value="Chromosome"/>
</dbReference>
<dbReference type="Pfam" id="PF00733">
    <property type="entry name" value="Asn_synthase"/>
    <property type="match status" value="1"/>
</dbReference>
<keyword evidence="3" id="KW-0061">Asparagine biosynthesis</keyword>
<reference evidence="6 8" key="1">
    <citation type="submission" date="2019-09" db="EMBL/GenBank/DDBJ databases">
        <title>Genome sequence of Clostridium sp. EA1.</title>
        <authorList>
            <person name="Poehlein A."/>
            <person name="Bengelsdorf F.R."/>
            <person name="Daniel R."/>
        </authorList>
    </citation>
    <scope>NUCLEOTIDE SEQUENCE [LARGE SCALE GENOMIC DNA]</scope>
    <source>
        <strain evidence="6 8">EA1</strain>
    </source>
</reference>
<dbReference type="EMBL" id="CP060286">
    <property type="protein sequence ID" value="QNK41476.1"/>
    <property type="molecule type" value="Genomic_DNA"/>
</dbReference>
<evidence type="ECO:0000313" key="7">
    <source>
        <dbReference type="EMBL" id="QNK41476.1"/>
    </source>
</evidence>
<dbReference type="GO" id="GO:0004066">
    <property type="term" value="F:asparagine synthase (glutamine-hydrolyzing) activity"/>
    <property type="evidence" value="ECO:0007669"/>
    <property type="project" value="UniProtKB-EC"/>
</dbReference>
<dbReference type="GO" id="GO:0006529">
    <property type="term" value="P:asparagine biosynthetic process"/>
    <property type="evidence" value="ECO:0007669"/>
    <property type="project" value="UniProtKB-KW"/>
</dbReference>
<feature type="domain" description="Asparagine synthetase" evidence="5">
    <location>
        <begin position="1"/>
        <end position="131"/>
    </location>
</feature>
<dbReference type="Proteomes" id="UP000469440">
    <property type="component" value="Unassembled WGS sequence"/>
</dbReference>
<evidence type="ECO:0000313" key="6">
    <source>
        <dbReference type="EMBL" id="MVB09455.1"/>
    </source>
</evidence>
<dbReference type="EC" id="6.3.5.4" evidence="2"/>
<keyword evidence="8" id="KW-1185">Reference proteome</keyword>
<dbReference type="Gene3D" id="3.40.50.620">
    <property type="entry name" value="HUPs"/>
    <property type="match status" value="1"/>
</dbReference>
<evidence type="ECO:0000313" key="9">
    <source>
        <dbReference type="Proteomes" id="UP000515909"/>
    </source>
</evidence>